<proteinExistence type="predicted"/>
<reference evidence="2 3" key="1">
    <citation type="journal article" date="2019" name="Environ. Microbiol.">
        <title>At the nexus of three kingdoms: the genome of the mycorrhizal fungus Gigaspora margarita provides insights into plant, endobacterial and fungal interactions.</title>
        <authorList>
            <person name="Venice F."/>
            <person name="Ghignone S."/>
            <person name="Salvioli di Fossalunga A."/>
            <person name="Amselem J."/>
            <person name="Novero M."/>
            <person name="Xianan X."/>
            <person name="Sedzielewska Toro K."/>
            <person name="Morin E."/>
            <person name="Lipzen A."/>
            <person name="Grigoriev I.V."/>
            <person name="Henrissat B."/>
            <person name="Martin F.M."/>
            <person name="Bonfante P."/>
        </authorList>
    </citation>
    <scope>NUCLEOTIDE SEQUENCE [LARGE SCALE GENOMIC DNA]</scope>
    <source>
        <strain evidence="2 3">BEG34</strain>
    </source>
</reference>
<evidence type="ECO:0000256" key="1">
    <source>
        <dbReference type="SAM" id="MobiDB-lite"/>
    </source>
</evidence>
<evidence type="ECO:0000313" key="3">
    <source>
        <dbReference type="Proteomes" id="UP000439903"/>
    </source>
</evidence>
<comment type="caution">
    <text evidence="2">The sequence shown here is derived from an EMBL/GenBank/DDBJ whole genome shotgun (WGS) entry which is preliminary data.</text>
</comment>
<dbReference type="AlphaFoldDB" id="A0A8H4EVE2"/>
<keyword evidence="3" id="KW-1185">Reference proteome</keyword>
<evidence type="ECO:0000313" key="2">
    <source>
        <dbReference type="EMBL" id="KAF0561077.1"/>
    </source>
</evidence>
<sequence>MSCYCNTIVKINQVKQTTNKNIKSFIVWAIGTYPIEQEDNKIQITIFIPIDPDNRNPTIKLSLKKNRYYIITVVTSTSITINKIFGANNCLLNTSLIGIIQNILEEVKNTENAIIKTLINDYTTQEHNFTINIIYPYLNSWFKHFKNLVQPGSEKYPEPPIPTNTLNAENTKQYQPNSSLSNSQKSKCVKIETASINEKYTDRSRSN</sequence>
<dbReference type="Proteomes" id="UP000439903">
    <property type="component" value="Unassembled WGS sequence"/>
</dbReference>
<feature type="region of interest" description="Disordered" evidence="1">
    <location>
        <begin position="153"/>
        <end position="188"/>
    </location>
</feature>
<accession>A0A8H4EVE2</accession>
<dbReference type="EMBL" id="WTPW01000011">
    <property type="protein sequence ID" value="KAF0561077.1"/>
    <property type="molecule type" value="Genomic_DNA"/>
</dbReference>
<feature type="compositionally biased region" description="Polar residues" evidence="1">
    <location>
        <begin position="163"/>
        <end position="186"/>
    </location>
</feature>
<gene>
    <name evidence="2" type="ORF">F8M41_000105</name>
</gene>
<name>A0A8H4EVE2_GIGMA</name>
<organism evidence="2 3">
    <name type="scientific">Gigaspora margarita</name>
    <dbReference type="NCBI Taxonomy" id="4874"/>
    <lineage>
        <taxon>Eukaryota</taxon>
        <taxon>Fungi</taxon>
        <taxon>Fungi incertae sedis</taxon>
        <taxon>Mucoromycota</taxon>
        <taxon>Glomeromycotina</taxon>
        <taxon>Glomeromycetes</taxon>
        <taxon>Diversisporales</taxon>
        <taxon>Gigasporaceae</taxon>
        <taxon>Gigaspora</taxon>
    </lineage>
</organism>
<protein>
    <submittedName>
        <fullName evidence="2">Uncharacterized protein</fullName>
    </submittedName>
</protein>